<accession>A0ABY9K2J9</accession>
<gene>
    <name evidence="1" type="ORF">Q9315_09970</name>
</gene>
<evidence type="ECO:0000313" key="1">
    <source>
        <dbReference type="EMBL" id="WLS01774.1"/>
    </source>
</evidence>
<evidence type="ECO:0000313" key="2">
    <source>
        <dbReference type="Proteomes" id="UP001225788"/>
    </source>
</evidence>
<name>A0ABY9K2J9_9HYPH</name>
<dbReference type="EMBL" id="CP132314">
    <property type="protein sequence ID" value="WLS01774.1"/>
    <property type="molecule type" value="Genomic_DNA"/>
</dbReference>
<sequence length="127" mass="13901">MAAFSGGIMHISCICHLGQLGDISNQTRVAAHFFEKHGARAFHNRQIGKYLPAVILAGHCAVPRFSAVQTLNRELQAAVKGAAKGDAGKEKLEFAVLCLYRACKLLKFSITKDRQWPVSPLKIALTR</sequence>
<organism evidence="1 2">
    <name type="scientific">Shinella oryzae</name>
    <dbReference type="NCBI Taxonomy" id="2871820"/>
    <lineage>
        <taxon>Bacteria</taxon>
        <taxon>Pseudomonadati</taxon>
        <taxon>Pseudomonadota</taxon>
        <taxon>Alphaproteobacteria</taxon>
        <taxon>Hyphomicrobiales</taxon>
        <taxon>Rhizobiaceae</taxon>
        <taxon>Shinella</taxon>
    </lineage>
</organism>
<reference evidence="1 2" key="1">
    <citation type="submission" date="2023-08" db="EMBL/GenBank/DDBJ databases">
        <title>Pathogen: clinical or host-associated sample.</title>
        <authorList>
            <person name="Hergert J."/>
            <person name="Casey R."/>
            <person name="Wagner J."/>
            <person name="Young E.L."/>
            <person name="Oakeson K.F."/>
        </authorList>
    </citation>
    <scope>NUCLEOTIDE SEQUENCE [LARGE SCALE GENOMIC DNA]</scope>
    <source>
        <strain evidence="1 2">UPHL-collab-2</strain>
    </source>
</reference>
<dbReference type="Proteomes" id="UP001225788">
    <property type="component" value="Chromosome"/>
</dbReference>
<dbReference type="RefSeq" id="WP_306156904.1">
    <property type="nucleotide sequence ID" value="NZ_CP132314.1"/>
</dbReference>
<protein>
    <submittedName>
        <fullName evidence="1">Uncharacterized protein</fullName>
    </submittedName>
</protein>
<keyword evidence="2" id="KW-1185">Reference proteome</keyword>
<proteinExistence type="predicted"/>